<keyword evidence="5" id="KW-0443">Lipid metabolism</keyword>
<keyword evidence="2" id="KW-0597">Phosphoprotein</keyword>
<dbReference type="Gene3D" id="3.40.50.720">
    <property type="entry name" value="NAD(P)-binding Rossmann-like Domain"/>
    <property type="match status" value="1"/>
</dbReference>
<dbReference type="GO" id="GO:0004312">
    <property type="term" value="F:fatty acid synthase activity"/>
    <property type="evidence" value="ECO:0007669"/>
    <property type="project" value="TreeGrafter"/>
</dbReference>
<keyword evidence="4" id="KW-0276">Fatty acid metabolism</keyword>
<dbReference type="PANTHER" id="PTHR43775">
    <property type="entry name" value="FATTY ACID SYNTHASE"/>
    <property type="match status" value="1"/>
</dbReference>
<dbReference type="KEGG" id="scor:J3U87_32635"/>
<dbReference type="Gene3D" id="3.40.47.10">
    <property type="match status" value="1"/>
</dbReference>
<dbReference type="PROSITE" id="PS50075">
    <property type="entry name" value="CARRIER"/>
    <property type="match status" value="1"/>
</dbReference>
<reference evidence="10" key="1">
    <citation type="submission" date="2021-03" db="EMBL/GenBank/DDBJ databases">
        <title>Acanthopleuribacteraceae sp. M133.</title>
        <authorList>
            <person name="Wang G."/>
        </authorList>
    </citation>
    <scope>NUCLEOTIDE SEQUENCE</scope>
    <source>
        <strain evidence="10">M133</strain>
    </source>
</reference>
<dbReference type="SMART" id="SM00823">
    <property type="entry name" value="PKS_PP"/>
    <property type="match status" value="1"/>
</dbReference>
<proteinExistence type="predicted"/>
<dbReference type="SUPFAM" id="SSF51735">
    <property type="entry name" value="NAD(P)-binding Rossmann-fold domains"/>
    <property type="match status" value="2"/>
</dbReference>
<dbReference type="GO" id="GO:0031177">
    <property type="term" value="F:phosphopantetheine binding"/>
    <property type="evidence" value="ECO:0007669"/>
    <property type="project" value="InterPro"/>
</dbReference>
<dbReference type="Pfam" id="PF00550">
    <property type="entry name" value="PP-binding"/>
    <property type="match status" value="1"/>
</dbReference>
<dbReference type="CDD" id="cd00833">
    <property type="entry name" value="PKS"/>
    <property type="match status" value="1"/>
</dbReference>
<dbReference type="InterPro" id="IPR036736">
    <property type="entry name" value="ACP-like_sf"/>
</dbReference>
<keyword evidence="1" id="KW-0596">Phosphopantetheine</keyword>
<feature type="compositionally biased region" description="Basic and acidic residues" evidence="7">
    <location>
        <begin position="1083"/>
        <end position="1092"/>
    </location>
</feature>
<keyword evidence="3" id="KW-0808">Transferase</keyword>
<evidence type="ECO:0000256" key="6">
    <source>
        <dbReference type="ARBA" id="ARBA00023268"/>
    </source>
</evidence>
<dbReference type="GO" id="GO:0005737">
    <property type="term" value="C:cytoplasm"/>
    <property type="evidence" value="ECO:0007669"/>
    <property type="project" value="TreeGrafter"/>
</dbReference>
<dbReference type="GO" id="GO:0044550">
    <property type="term" value="P:secondary metabolite biosynthetic process"/>
    <property type="evidence" value="ECO:0007669"/>
    <property type="project" value="UniProtKB-ARBA"/>
</dbReference>
<dbReference type="EMBL" id="CP071793">
    <property type="protein sequence ID" value="QTD50357.1"/>
    <property type="molecule type" value="Genomic_DNA"/>
</dbReference>
<evidence type="ECO:0000256" key="2">
    <source>
        <dbReference type="ARBA" id="ARBA00022553"/>
    </source>
</evidence>
<dbReference type="InterPro" id="IPR020841">
    <property type="entry name" value="PKS_Beta-ketoAc_synthase_dom"/>
</dbReference>
<dbReference type="SUPFAM" id="SSF53901">
    <property type="entry name" value="Thiolase-like"/>
    <property type="match status" value="1"/>
</dbReference>
<dbReference type="GO" id="GO:0005886">
    <property type="term" value="C:plasma membrane"/>
    <property type="evidence" value="ECO:0007669"/>
    <property type="project" value="TreeGrafter"/>
</dbReference>
<evidence type="ECO:0000313" key="11">
    <source>
        <dbReference type="Proteomes" id="UP000663929"/>
    </source>
</evidence>
<dbReference type="Pfam" id="PF08659">
    <property type="entry name" value="KR"/>
    <property type="match status" value="1"/>
</dbReference>
<dbReference type="InterPro" id="IPR014031">
    <property type="entry name" value="Ketoacyl_synth_C"/>
</dbReference>
<dbReference type="Gene3D" id="1.10.1240.100">
    <property type="match status" value="1"/>
</dbReference>
<dbReference type="InterPro" id="IPR009081">
    <property type="entry name" value="PP-bd_ACP"/>
</dbReference>
<dbReference type="PROSITE" id="PS52004">
    <property type="entry name" value="KS3_2"/>
    <property type="match status" value="1"/>
</dbReference>
<dbReference type="InterPro" id="IPR016039">
    <property type="entry name" value="Thiolase-like"/>
</dbReference>
<evidence type="ECO:0000313" key="10">
    <source>
        <dbReference type="EMBL" id="QTD50357.1"/>
    </source>
</evidence>
<evidence type="ECO:0000256" key="7">
    <source>
        <dbReference type="SAM" id="MobiDB-lite"/>
    </source>
</evidence>
<dbReference type="Pfam" id="PF02801">
    <property type="entry name" value="Ketoacyl-synt_C"/>
    <property type="match status" value="1"/>
</dbReference>
<dbReference type="SUPFAM" id="SSF47336">
    <property type="entry name" value="ACP-like"/>
    <property type="match status" value="1"/>
</dbReference>
<dbReference type="RefSeq" id="WP_237379987.1">
    <property type="nucleotide sequence ID" value="NZ_CP071793.1"/>
</dbReference>
<dbReference type="PANTHER" id="PTHR43775:SF37">
    <property type="entry name" value="SI:DKEY-61P9.11"/>
    <property type="match status" value="1"/>
</dbReference>
<dbReference type="SMART" id="SM00822">
    <property type="entry name" value="PKS_KR"/>
    <property type="match status" value="1"/>
</dbReference>
<evidence type="ECO:0000256" key="3">
    <source>
        <dbReference type="ARBA" id="ARBA00022679"/>
    </source>
</evidence>
<evidence type="ECO:0000259" key="9">
    <source>
        <dbReference type="PROSITE" id="PS52004"/>
    </source>
</evidence>
<evidence type="ECO:0000256" key="1">
    <source>
        <dbReference type="ARBA" id="ARBA00022450"/>
    </source>
</evidence>
<keyword evidence="11" id="KW-1185">Reference proteome</keyword>
<dbReference type="Pfam" id="PF22621">
    <property type="entry name" value="CurL-like_PKS_C"/>
    <property type="match status" value="1"/>
</dbReference>
<dbReference type="CDD" id="cd08953">
    <property type="entry name" value="KR_2_SDR_x"/>
    <property type="match status" value="1"/>
</dbReference>
<dbReference type="InterPro" id="IPR057326">
    <property type="entry name" value="KR_dom"/>
</dbReference>
<organism evidence="10 11">
    <name type="scientific">Sulfidibacter corallicola</name>
    <dbReference type="NCBI Taxonomy" id="2818388"/>
    <lineage>
        <taxon>Bacteria</taxon>
        <taxon>Pseudomonadati</taxon>
        <taxon>Acidobacteriota</taxon>
        <taxon>Holophagae</taxon>
        <taxon>Acanthopleuribacterales</taxon>
        <taxon>Acanthopleuribacteraceae</taxon>
        <taxon>Sulfidibacter</taxon>
    </lineage>
</organism>
<sequence>MTSTPTSTEPASIGSIAIVGMSCRLPGADDLHQYWRNLRAGVCSVRRLDRETLRGAGVAESRIDAANYVPVWAGIEEPGAFDAGFFGIPPSDAEMTDPQHRLFLECAWHALEDAALDPRRSEGRIGVFAGAGFSTYLMRNLWQHPELTRDDGLFRMMIQNGPEFLATRTAFKLDLKGPAISVGTSCSTSLAAVHMACRSLLDYQCDAALAGGVRIMVPHHQGYLHHSGGVLSSDGKCRAFDAAANGTVPSSGAGVLVLKRLEDALADRDAIYAVIRGSALNNDGAAKAGFYAPSVAGQAEVIAEAHLLAGVDAADIDYVETHGTGTALGDPIEIQALTRAFSLAAKPLRGCTLGSVKTNVGHLDTASGAASLIKTALMLHHGDIPPSLHFATPNPRIDFETAKLRVNRELDAWPERNRPRRAAVSAFGVGGTNVHLVLEEAPRPVSLEGRRGPQVLLLSAPHRETLSHQAHQLADYLEQAPETPLADVAYTLAMGRRHFARRHAIVVANTAEALARLRAPIPFSDRDSHLREGNDHAEKDPWAIAESVARDWTAGGAPDAAAFSGRRLHLPGYPFQRRTYWIDPPPPAPVALAPQSGRARVDTPPPTKRRNVADWFYLPSWRQAPMPPTSRRLDGDVVLFGDRHPLVAGLETSLVQRGARVHRVHRASEFGTTDAGGFHLDPCDREQVRELFDALDRRGCEPTWLIHAWPALDAPSDRAFRFLLHLAAVVALRPRPRPMSLLTLGRGMLDQSGDDPVDPLAATMLGPLRVMPQESPHLRTRCVDLHPDRFDPNQLAERLAAELFDLAEGDPPLTLEIAYRGRTRWARCYQPWGTGEATPTSLVRRGGVYLITGGLGELGLFVADHLARIYDARLILTSRHPEALPSRRAEQLASLKTRCSALMVAQADCADRDQMGDLMSRVETTFGALNGVIHAAGITGHAAFRHAAEVTEDDIAPHWRAKVNGTQVLGELLAARQAATPLDFVMLFSSLSTVLGGMGFSVYAAANAYLDAYASQRNREGATPWISVAWDGWRLEPTPKTGPEALLAYAIDGSEGDKAFACTLQREVTHLVVSTANLDVRRSLSRGGDRPKSASPAGATAERHEATSTLAEVKAAPARGSHPRPPLDNAYQAPSNEIEAAIAEVWQELFAIESVGIEDGFFDLGGDSVLAARIVFRVNERLGSACHVADLFEAPTVSALAEKILADRLARLDDEALADLVAQVEHAGASHAPRPSGKDSQTT</sequence>
<dbReference type="PROSITE" id="PS00012">
    <property type="entry name" value="PHOSPHOPANTETHEINE"/>
    <property type="match status" value="1"/>
</dbReference>
<dbReference type="SMART" id="SM00825">
    <property type="entry name" value="PKS_KS"/>
    <property type="match status" value="1"/>
</dbReference>
<dbReference type="InterPro" id="IPR050091">
    <property type="entry name" value="PKS_NRPS_Biosynth_Enz"/>
</dbReference>
<dbReference type="InterPro" id="IPR013968">
    <property type="entry name" value="PKS_KR"/>
</dbReference>
<protein>
    <submittedName>
        <fullName evidence="10">SDR family NAD(P)-dependent oxidoreductase</fullName>
    </submittedName>
</protein>
<dbReference type="GO" id="GO:0006633">
    <property type="term" value="P:fatty acid biosynthetic process"/>
    <property type="evidence" value="ECO:0007669"/>
    <property type="project" value="TreeGrafter"/>
</dbReference>
<dbReference type="InterPro" id="IPR036291">
    <property type="entry name" value="NAD(P)-bd_dom_sf"/>
</dbReference>
<feature type="region of interest" description="Disordered" evidence="7">
    <location>
        <begin position="1083"/>
        <end position="1131"/>
    </location>
</feature>
<name>A0A8A4TLK8_SULCO</name>
<evidence type="ECO:0000256" key="4">
    <source>
        <dbReference type="ARBA" id="ARBA00022832"/>
    </source>
</evidence>
<dbReference type="Gene3D" id="1.10.1200.10">
    <property type="entry name" value="ACP-like"/>
    <property type="match status" value="1"/>
</dbReference>
<dbReference type="AlphaFoldDB" id="A0A8A4TLK8"/>
<dbReference type="InterPro" id="IPR020806">
    <property type="entry name" value="PKS_PP-bd"/>
</dbReference>
<dbReference type="FunFam" id="1.10.1200.10:FF:000016">
    <property type="entry name" value="Non-ribosomal peptide synthase"/>
    <property type="match status" value="1"/>
</dbReference>
<dbReference type="GO" id="GO:0071770">
    <property type="term" value="P:DIM/DIP cell wall layer assembly"/>
    <property type="evidence" value="ECO:0007669"/>
    <property type="project" value="TreeGrafter"/>
</dbReference>
<feature type="domain" description="Ketosynthase family 3 (KS3)" evidence="9">
    <location>
        <begin position="13"/>
        <end position="440"/>
    </location>
</feature>
<evidence type="ECO:0000259" key="8">
    <source>
        <dbReference type="PROSITE" id="PS50075"/>
    </source>
</evidence>
<dbReference type="Proteomes" id="UP000663929">
    <property type="component" value="Chromosome"/>
</dbReference>
<dbReference type="InterPro" id="IPR014030">
    <property type="entry name" value="Ketoacyl_synth_N"/>
</dbReference>
<evidence type="ECO:0000256" key="5">
    <source>
        <dbReference type="ARBA" id="ARBA00023098"/>
    </source>
</evidence>
<accession>A0A8A4TLK8</accession>
<dbReference type="InterPro" id="IPR006162">
    <property type="entry name" value="Ppantetheine_attach_site"/>
</dbReference>
<keyword evidence="6" id="KW-0511">Multifunctional enzyme</keyword>
<feature type="domain" description="Carrier" evidence="8">
    <location>
        <begin position="1133"/>
        <end position="1208"/>
    </location>
</feature>
<dbReference type="Pfam" id="PF00109">
    <property type="entry name" value="ketoacyl-synt"/>
    <property type="match status" value="1"/>
</dbReference>
<dbReference type="FunFam" id="3.40.47.10:FF:000042">
    <property type="entry name" value="Polyketide synthase Pks13"/>
    <property type="match status" value="1"/>
</dbReference>
<gene>
    <name evidence="10" type="ORF">J3U87_32635</name>
</gene>